<keyword evidence="8" id="KW-1185">Reference proteome</keyword>
<evidence type="ECO:0000259" key="6">
    <source>
        <dbReference type="PROSITE" id="PS51085"/>
    </source>
</evidence>
<dbReference type="Proteomes" id="UP000242592">
    <property type="component" value="Unassembled WGS sequence"/>
</dbReference>
<dbReference type="SUPFAM" id="SSF54292">
    <property type="entry name" value="2Fe-2S ferredoxin-like"/>
    <property type="match status" value="1"/>
</dbReference>
<dbReference type="PROSITE" id="PS00197">
    <property type="entry name" value="2FE2S_FER_1"/>
    <property type="match status" value="1"/>
</dbReference>
<sequence length="157" mass="17060">MKIKFKLNGKIVEKDVPVHKRAIDFLRDDLNVLSVKEGCSEGECGACTILVNGKNVHSCLMLAVELDGKEVITVEGLEDDIIQNAFLEAGAIQCGFCTPGFIISTKALLNETLNPSVNQIKEALEGNLCRCTGYVKIEEAVKLAAKKYLNKGSESND</sequence>
<dbReference type="OrthoDB" id="9796880at2"/>
<dbReference type="InterPro" id="IPR036884">
    <property type="entry name" value="2Fe-2S-bd_dom_sf"/>
</dbReference>
<dbReference type="AlphaFoldDB" id="A0A1M5QRV8"/>
<dbReference type="STRING" id="1123380.SAMN02745199_0093"/>
<dbReference type="Pfam" id="PF00111">
    <property type="entry name" value="Fer2"/>
    <property type="match status" value="1"/>
</dbReference>
<evidence type="ECO:0000256" key="1">
    <source>
        <dbReference type="ARBA" id="ARBA00022714"/>
    </source>
</evidence>
<keyword evidence="5" id="KW-0411">Iron-sulfur</keyword>
<dbReference type="InterPro" id="IPR012675">
    <property type="entry name" value="Beta-grasp_dom_sf"/>
</dbReference>
<dbReference type="PANTHER" id="PTHR44379">
    <property type="entry name" value="OXIDOREDUCTASE WITH IRON-SULFUR SUBUNIT"/>
    <property type="match status" value="1"/>
</dbReference>
<reference evidence="8" key="1">
    <citation type="submission" date="2016-11" db="EMBL/GenBank/DDBJ databases">
        <authorList>
            <person name="Varghese N."/>
            <person name="Submissions S."/>
        </authorList>
    </citation>
    <scope>NUCLEOTIDE SEQUENCE [LARGE SCALE GENOMIC DNA]</scope>
    <source>
        <strain evidence="8">DSM 15807</strain>
    </source>
</reference>
<dbReference type="EMBL" id="FQXN01000001">
    <property type="protein sequence ID" value="SHH16510.1"/>
    <property type="molecule type" value="Genomic_DNA"/>
</dbReference>
<keyword evidence="4" id="KW-0408">Iron</keyword>
<protein>
    <submittedName>
        <fullName evidence="7">Purine hydroxylase delta subunit apoprotein</fullName>
    </submittedName>
</protein>
<dbReference type="GO" id="GO:0046872">
    <property type="term" value="F:metal ion binding"/>
    <property type="evidence" value="ECO:0007669"/>
    <property type="project" value="UniProtKB-KW"/>
</dbReference>
<dbReference type="InterPro" id="IPR002888">
    <property type="entry name" value="2Fe-2S-bd"/>
</dbReference>
<evidence type="ECO:0000256" key="2">
    <source>
        <dbReference type="ARBA" id="ARBA00022723"/>
    </source>
</evidence>
<proteinExistence type="predicted"/>
<dbReference type="InterPro" id="IPR001041">
    <property type="entry name" value="2Fe-2S_ferredoxin-type"/>
</dbReference>
<dbReference type="GO" id="GO:0016491">
    <property type="term" value="F:oxidoreductase activity"/>
    <property type="evidence" value="ECO:0007669"/>
    <property type="project" value="UniProtKB-KW"/>
</dbReference>
<dbReference type="GO" id="GO:0051537">
    <property type="term" value="F:2 iron, 2 sulfur cluster binding"/>
    <property type="evidence" value="ECO:0007669"/>
    <property type="project" value="UniProtKB-KW"/>
</dbReference>
<evidence type="ECO:0000256" key="3">
    <source>
        <dbReference type="ARBA" id="ARBA00023002"/>
    </source>
</evidence>
<keyword evidence="2" id="KW-0479">Metal-binding</keyword>
<dbReference type="Gene3D" id="1.10.150.120">
    <property type="entry name" value="[2Fe-2S]-binding domain"/>
    <property type="match status" value="1"/>
</dbReference>
<evidence type="ECO:0000313" key="8">
    <source>
        <dbReference type="Proteomes" id="UP000242592"/>
    </source>
</evidence>
<feature type="domain" description="2Fe-2S ferredoxin-type" evidence="6">
    <location>
        <begin position="1"/>
        <end position="77"/>
    </location>
</feature>
<dbReference type="RefSeq" id="WP_073070935.1">
    <property type="nucleotide sequence ID" value="NZ_FQXN01000001.1"/>
</dbReference>
<dbReference type="InterPro" id="IPR006058">
    <property type="entry name" value="2Fe2S_fd_BS"/>
</dbReference>
<dbReference type="InterPro" id="IPR051452">
    <property type="entry name" value="Diverse_Oxidoreductases"/>
</dbReference>
<evidence type="ECO:0000256" key="4">
    <source>
        <dbReference type="ARBA" id="ARBA00023004"/>
    </source>
</evidence>
<dbReference type="CDD" id="cd00207">
    <property type="entry name" value="fer2"/>
    <property type="match status" value="1"/>
</dbReference>
<keyword evidence="3" id="KW-0560">Oxidoreductase</keyword>
<evidence type="ECO:0000256" key="5">
    <source>
        <dbReference type="ARBA" id="ARBA00023014"/>
    </source>
</evidence>
<gene>
    <name evidence="7" type="ORF">SAMN02745199_0093</name>
</gene>
<dbReference type="InterPro" id="IPR036010">
    <property type="entry name" value="2Fe-2S_ferredoxin-like_sf"/>
</dbReference>
<dbReference type="PANTHER" id="PTHR44379:SF8">
    <property type="entry name" value="XANTHINE DEHYDROGENASE IRON-SULFUR-BINDING SUBUNIT XDHC-RELATED"/>
    <property type="match status" value="1"/>
</dbReference>
<dbReference type="Pfam" id="PF01799">
    <property type="entry name" value="Fer2_2"/>
    <property type="match status" value="1"/>
</dbReference>
<accession>A0A1M5QRV8</accession>
<dbReference type="PROSITE" id="PS51085">
    <property type="entry name" value="2FE2S_FER_2"/>
    <property type="match status" value="1"/>
</dbReference>
<dbReference type="Gene3D" id="3.10.20.30">
    <property type="match status" value="1"/>
</dbReference>
<keyword evidence="1" id="KW-0001">2Fe-2S</keyword>
<dbReference type="SUPFAM" id="SSF47741">
    <property type="entry name" value="CO dehydrogenase ISP C-domain like"/>
    <property type="match status" value="1"/>
</dbReference>
<name>A0A1M5QRV8_9BACT</name>
<organism evidence="7 8">
    <name type="scientific">Thermosipho atlanticus DSM 15807</name>
    <dbReference type="NCBI Taxonomy" id="1123380"/>
    <lineage>
        <taxon>Bacteria</taxon>
        <taxon>Thermotogati</taxon>
        <taxon>Thermotogota</taxon>
        <taxon>Thermotogae</taxon>
        <taxon>Thermotogales</taxon>
        <taxon>Fervidobacteriaceae</taxon>
        <taxon>Thermosipho</taxon>
    </lineage>
</organism>
<evidence type="ECO:0000313" key="7">
    <source>
        <dbReference type="EMBL" id="SHH16510.1"/>
    </source>
</evidence>